<dbReference type="EMBL" id="MWQN01000003">
    <property type="protein sequence ID" value="OPC77718.1"/>
    <property type="molecule type" value="Genomic_DNA"/>
</dbReference>
<dbReference type="InterPro" id="IPR026337">
    <property type="entry name" value="AKG_HExxH"/>
</dbReference>
<gene>
    <name evidence="1" type="ORF">B4N89_36090</name>
</gene>
<dbReference type="Proteomes" id="UP000190037">
    <property type="component" value="Unassembled WGS sequence"/>
</dbReference>
<accession>A0A1T3NM02</accession>
<evidence type="ECO:0008006" key="3">
    <source>
        <dbReference type="Google" id="ProtNLM"/>
    </source>
</evidence>
<dbReference type="RefSeq" id="WP_078980811.1">
    <property type="nucleotide sequence ID" value="NZ_MWQN01000003.1"/>
</dbReference>
<comment type="caution">
    <text evidence="1">The sequence shown here is derived from an EMBL/GenBank/DDBJ whole genome shotgun (WGS) entry which is preliminary data.</text>
</comment>
<dbReference type="NCBIfam" id="TIGR04267">
    <property type="entry name" value="mod_HExxH"/>
    <property type="match status" value="1"/>
</dbReference>
<evidence type="ECO:0000313" key="1">
    <source>
        <dbReference type="EMBL" id="OPC77718.1"/>
    </source>
</evidence>
<protein>
    <recommendedName>
        <fullName evidence="3">HEXXH motif domain-containing protein</fullName>
    </recommendedName>
</protein>
<dbReference type="OrthoDB" id="7057071at2"/>
<reference evidence="1 2" key="1">
    <citation type="submission" date="2017-03" db="EMBL/GenBank/DDBJ databases">
        <title>Draft genome sequence of Streptomyces scabrisporus NF3, endophyte isolated from Amphipterygium adstringens.</title>
        <authorList>
            <person name="Vazquez M."/>
            <person name="Ceapa C.D."/>
            <person name="Rodriguez Luna D."/>
            <person name="Sanchez Esquivel S."/>
        </authorList>
    </citation>
    <scope>NUCLEOTIDE SEQUENCE [LARGE SCALE GENOMIC DNA]</scope>
    <source>
        <strain evidence="1 2">NF3</strain>
    </source>
</reference>
<evidence type="ECO:0000313" key="2">
    <source>
        <dbReference type="Proteomes" id="UP000190037"/>
    </source>
</evidence>
<sequence>MRFLNVGHNAETVARFAHAVNGRHVADAAELGPAYRRALAGLRPYAPPGSGVDISHEDGKWADHCRSSGILEDVFAAPRATDGPTRKMYEAHVHEAFAHVRSLDPNLHRIIELLVTDIVLLDSGVGGGSVNTLPGVIVMSPGEAWDVPRYAECLVHEAMHTALFVTDTVYGLFSLTSRELEDERYHALSAVKVGEMRPLDRAFHAAGVALPLMYLQHLRGVTPLDSYTESFREVCRSLGRVREHFSDYGRLLLDEMTRWADAEPLDFDHLAHAISSMEYANYRPVAA</sequence>
<dbReference type="AlphaFoldDB" id="A0A1T3NM02"/>
<proteinExistence type="predicted"/>
<keyword evidence="2" id="KW-1185">Reference proteome</keyword>
<name>A0A1T3NM02_9ACTN</name>
<organism evidence="1 2">
    <name type="scientific">Embleya scabrispora</name>
    <dbReference type="NCBI Taxonomy" id="159449"/>
    <lineage>
        <taxon>Bacteria</taxon>
        <taxon>Bacillati</taxon>
        <taxon>Actinomycetota</taxon>
        <taxon>Actinomycetes</taxon>
        <taxon>Kitasatosporales</taxon>
        <taxon>Streptomycetaceae</taxon>
        <taxon>Embleya</taxon>
    </lineage>
</organism>